<dbReference type="AlphaFoldDB" id="A0A7V9Z5C1"/>
<dbReference type="EMBL" id="JACDUT010000002">
    <property type="protein sequence ID" value="MBA2874323.1"/>
    <property type="molecule type" value="Genomic_DNA"/>
</dbReference>
<protein>
    <submittedName>
        <fullName evidence="1">Uncharacterized protein</fullName>
    </submittedName>
</protein>
<comment type="caution">
    <text evidence="1">The sequence shown here is derived from an EMBL/GenBank/DDBJ whole genome shotgun (WGS) entry which is preliminary data.</text>
</comment>
<sequence>MSIKIKMDGFDDLQKFFKNLEKKAKDASGKVSFPELFNPDFMTAFTKFKSIDEFFEKSPFDIKSKEDFRNLNESELDNYVKENTRFSSWKEMMNEAGKRYMAKKLGL</sequence>
<gene>
    <name evidence="1" type="ORF">HNR31_001093</name>
</gene>
<keyword evidence="2" id="KW-1185">Reference proteome</keyword>
<accession>A0A7V9Z5C1</accession>
<proteinExistence type="predicted"/>
<organism evidence="1 2">
    <name type="scientific">Thermaerobacillus caldiproteolyticus</name>
    <dbReference type="NCBI Taxonomy" id="247480"/>
    <lineage>
        <taxon>Bacteria</taxon>
        <taxon>Bacillati</taxon>
        <taxon>Bacillota</taxon>
        <taxon>Bacilli</taxon>
        <taxon>Bacillales</taxon>
        <taxon>Anoxybacillaceae</taxon>
        <taxon>Thermaerobacillus</taxon>
    </lineage>
</organism>
<dbReference type="RefSeq" id="WP_181555233.1">
    <property type="nucleotide sequence ID" value="NZ_JACDUT010000002.1"/>
</dbReference>
<dbReference type="Proteomes" id="UP000523087">
    <property type="component" value="Unassembled WGS sequence"/>
</dbReference>
<evidence type="ECO:0000313" key="2">
    <source>
        <dbReference type="Proteomes" id="UP000523087"/>
    </source>
</evidence>
<evidence type="ECO:0000313" key="1">
    <source>
        <dbReference type="EMBL" id="MBA2874323.1"/>
    </source>
</evidence>
<name>A0A7V9Z5C1_9BACL</name>
<reference evidence="1 2" key="1">
    <citation type="submission" date="2020-07" db="EMBL/GenBank/DDBJ databases">
        <title>Genomic Encyclopedia of Type Strains, Phase IV (KMG-IV): sequencing the most valuable type-strain genomes for metagenomic binning, comparative biology and taxonomic classification.</title>
        <authorList>
            <person name="Goeker M."/>
        </authorList>
    </citation>
    <scope>NUCLEOTIDE SEQUENCE [LARGE SCALE GENOMIC DNA]</scope>
    <source>
        <strain evidence="1 2">DSM 15730</strain>
    </source>
</reference>